<organism evidence="2 3">
    <name type="scientific">Rotaria sordida</name>
    <dbReference type="NCBI Taxonomy" id="392033"/>
    <lineage>
        <taxon>Eukaryota</taxon>
        <taxon>Metazoa</taxon>
        <taxon>Spiralia</taxon>
        <taxon>Gnathifera</taxon>
        <taxon>Rotifera</taxon>
        <taxon>Eurotatoria</taxon>
        <taxon>Bdelloidea</taxon>
        <taxon>Philodinida</taxon>
        <taxon>Philodinidae</taxon>
        <taxon>Rotaria</taxon>
    </lineage>
</organism>
<dbReference type="EMBL" id="CAJNOL010006470">
    <property type="protein sequence ID" value="CAF1618303.1"/>
    <property type="molecule type" value="Genomic_DNA"/>
</dbReference>
<feature type="signal peptide" evidence="1">
    <location>
        <begin position="1"/>
        <end position="19"/>
    </location>
</feature>
<keyword evidence="3" id="KW-1185">Reference proteome</keyword>
<dbReference type="Proteomes" id="UP000663870">
    <property type="component" value="Unassembled WGS sequence"/>
</dbReference>
<proteinExistence type="predicted"/>
<keyword evidence="1" id="KW-0732">Signal</keyword>
<gene>
    <name evidence="2" type="ORF">JXQ802_LOCUS50269</name>
</gene>
<accession>A0A816C8A4</accession>
<evidence type="ECO:0000256" key="1">
    <source>
        <dbReference type="SAM" id="SignalP"/>
    </source>
</evidence>
<reference evidence="2" key="1">
    <citation type="submission" date="2021-02" db="EMBL/GenBank/DDBJ databases">
        <authorList>
            <person name="Nowell W R."/>
        </authorList>
    </citation>
    <scope>NUCLEOTIDE SEQUENCE</scope>
</reference>
<comment type="caution">
    <text evidence="2">The sequence shown here is derived from an EMBL/GenBank/DDBJ whole genome shotgun (WGS) entry which is preliminary data.</text>
</comment>
<protein>
    <submittedName>
        <fullName evidence="2">Uncharacterized protein</fullName>
    </submittedName>
</protein>
<feature type="chain" id="PRO_5032680902" evidence="1">
    <location>
        <begin position="20"/>
        <end position="373"/>
    </location>
</feature>
<name>A0A816C8A4_9BILA</name>
<evidence type="ECO:0000313" key="2">
    <source>
        <dbReference type="EMBL" id="CAF1618303.1"/>
    </source>
</evidence>
<evidence type="ECO:0000313" key="3">
    <source>
        <dbReference type="Proteomes" id="UP000663870"/>
    </source>
</evidence>
<dbReference type="AlphaFoldDB" id="A0A816C8A4"/>
<sequence>MKRTILLILLVLNINQCLSQKGFPKQFQATINITGLQSWDTLLDVQKLLYDYENLRTRIDIKGWRAQQKQVYMIKYKPEGAEPDFPASQGYTLFNFNPDYPELTKNDCWYRTDPMGDTGPFPWIWFHDSKYVVDEQDHTNIQPWFPLPLNLIKKDEEWIPEIQLNATRYDSPEICDLKRSGIGKVPCLSYFETKDRPVKTIHARAAVGGYDSDEYTSTFYLTFIHGISPEAEHLFDLPNQWPSYCGNANTGFNVDPIHGFVVTPDGQDHFSLKLNTPPIRSLGNQVTVEFKVQPNWYYNGTRCAQFNSIIFDKENWNKPQQVDMSFGDYGCCTYAITANGGGYEWQYQVQTFVVYACDGQARYGCKGKEPCGA</sequence>